<sequence length="73" mass="8827">MYLFLRNTQYLRNTDFVLLMLFKLAQTRVLSWTTSCHQSIISLVYYRARPYGAQKAQKFLRYSQVHERTYKGI</sequence>
<protein>
    <submittedName>
        <fullName evidence="1">Putative secreted protein</fullName>
    </submittedName>
</protein>
<organism evidence="1">
    <name type="scientific">Rhipicephalus microplus</name>
    <name type="common">Cattle tick</name>
    <name type="synonym">Boophilus microplus</name>
    <dbReference type="NCBI Taxonomy" id="6941"/>
    <lineage>
        <taxon>Eukaryota</taxon>
        <taxon>Metazoa</taxon>
        <taxon>Ecdysozoa</taxon>
        <taxon>Arthropoda</taxon>
        <taxon>Chelicerata</taxon>
        <taxon>Arachnida</taxon>
        <taxon>Acari</taxon>
        <taxon>Parasitiformes</taxon>
        <taxon>Ixodida</taxon>
        <taxon>Ixodoidea</taxon>
        <taxon>Ixodidae</taxon>
        <taxon>Rhipicephalinae</taxon>
        <taxon>Rhipicephalus</taxon>
        <taxon>Boophilus</taxon>
    </lineage>
</organism>
<accession>A0A6G5A1T2</accession>
<reference evidence="1" key="1">
    <citation type="submission" date="2020-03" db="EMBL/GenBank/DDBJ databases">
        <title>A transcriptome and proteome of the tick Rhipicephalus microplus shaped by the genetic composition of its hosts and developmental stage.</title>
        <authorList>
            <person name="Garcia G.R."/>
            <person name="Ribeiro J.M.C."/>
            <person name="Maruyama S.R."/>
            <person name="Gardinasse L.G."/>
            <person name="Nelson K."/>
            <person name="Ferreira B.R."/>
            <person name="Andrade T.G."/>
            <person name="Santos I.K.F.M."/>
        </authorList>
    </citation>
    <scope>NUCLEOTIDE SEQUENCE</scope>
    <source>
        <strain evidence="1">NSGR</strain>
        <tissue evidence="1">Salivary glands</tissue>
    </source>
</reference>
<dbReference type="EMBL" id="GIKN01002699">
    <property type="protein sequence ID" value="NIE44972.1"/>
    <property type="molecule type" value="Transcribed_RNA"/>
</dbReference>
<dbReference type="AlphaFoldDB" id="A0A6G5A1T2"/>
<name>A0A6G5A1T2_RHIMP</name>
<proteinExistence type="predicted"/>
<evidence type="ECO:0000313" key="1">
    <source>
        <dbReference type="EMBL" id="NIE44972.1"/>
    </source>
</evidence>